<reference evidence="2" key="1">
    <citation type="submission" date="2024-04" db="EMBL/GenBank/DDBJ databases">
        <authorList>
            <person name="Shaw F."/>
            <person name="Minotto A."/>
        </authorList>
    </citation>
    <scope>NUCLEOTIDE SEQUENCE [LARGE SCALE GENOMIC DNA]</scope>
</reference>
<gene>
    <name evidence="1" type="ORF">GFSPODELE1_LOCUS3769</name>
</gene>
<accession>A0ABP1D1P8</accession>
<organism evidence="1 2">
    <name type="scientific">Somion occarium</name>
    <dbReference type="NCBI Taxonomy" id="3059160"/>
    <lineage>
        <taxon>Eukaryota</taxon>
        <taxon>Fungi</taxon>
        <taxon>Dikarya</taxon>
        <taxon>Basidiomycota</taxon>
        <taxon>Agaricomycotina</taxon>
        <taxon>Agaricomycetes</taxon>
        <taxon>Polyporales</taxon>
        <taxon>Cerrenaceae</taxon>
        <taxon>Somion</taxon>
    </lineage>
</organism>
<dbReference type="Proteomes" id="UP001497453">
    <property type="component" value="Chromosome 2"/>
</dbReference>
<sequence length="74" mass="8457">MISSVQPVIISHRPAPLFPNPKNIPAHPSHHCKGSPLGYYVQRVAWRCRVQDMLRPNGVEDVEPIWEYPHPGDH</sequence>
<evidence type="ECO:0000313" key="2">
    <source>
        <dbReference type="Proteomes" id="UP001497453"/>
    </source>
</evidence>
<proteinExistence type="predicted"/>
<dbReference type="EMBL" id="OZ037945">
    <property type="protein sequence ID" value="CAL1701820.1"/>
    <property type="molecule type" value="Genomic_DNA"/>
</dbReference>
<keyword evidence="2" id="KW-1185">Reference proteome</keyword>
<evidence type="ECO:0000313" key="1">
    <source>
        <dbReference type="EMBL" id="CAL1701820.1"/>
    </source>
</evidence>
<protein>
    <submittedName>
        <fullName evidence="1">Uncharacterized protein</fullName>
    </submittedName>
</protein>
<name>A0ABP1D1P8_9APHY</name>